<dbReference type="Gene3D" id="1.10.10.10">
    <property type="entry name" value="Winged helix-like DNA-binding domain superfamily/Winged helix DNA-binding domain"/>
    <property type="match status" value="1"/>
</dbReference>
<keyword evidence="3" id="KW-0804">Transcription</keyword>
<keyword evidence="2" id="KW-0238">DNA-binding</keyword>
<dbReference type="InterPro" id="IPR016032">
    <property type="entry name" value="Sig_transdc_resp-reg_C-effctor"/>
</dbReference>
<dbReference type="STRING" id="985054.SAMN05444358_11163"/>
<dbReference type="CDD" id="cd06170">
    <property type="entry name" value="LuxR_C_like"/>
    <property type="match status" value="1"/>
</dbReference>
<reference evidence="6" key="1">
    <citation type="submission" date="2016-10" db="EMBL/GenBank/DDBJ databases">
        <authorList>
            <person name="Varghese N."/>
            <person name="Submissions S."/>
        </authorList>
    </citation>
    <scope>NUCLEOTIDE SEQUENCE [LARGE SCALE GENOMIC DNA]</scope>
    <source>
        <strain evidence="6">DSM 27839</strain>
    </source>
</reference>
<dbReference type="SUPFAM" id="SSF46894">
    <property type="entry name" value="C-terminal effector domain of the bipartite response regulators"/>
    <property type="match status" value="1"/>
</dbReference>
<dbReference type="InterPro" id="IPR000792">
    <property type="entry name" value="Tscrpt_reg_LuxR_C"/>
</dbReference>
<name>A0A1H3EGT8_9RHOB</name>
<dbReference type="AlphaFoldDB" id="A0A1H3EGT8"/>
<proteinExistence type="predicted"/>
<evidence type="ECO:0000259" key="4">
    <source>
        <dbReference type="PROSITE" id="PS50043"/>
    </source>
</evidence>
<sequence>MPKDSSSPLRTPQIEGALFASMISLIGSDRFFDGLADVLGEALPFKWIHIFQYYKDKGPVALSNHPREVAYKRGFENYLNFTYVINPTYRAFQLGASSGVFLISDFIPEGYDDIIRSADFEIHIEDSETIGYRTPGWPKNMTEFIVLINLPNGTAIDFTFLTEMDGTHHKEHETRLQACFPILNAVMNKQFEINSQSFEHHARPGQEERFQDFGSDTLTDREREVVQLILVGHNSNSIALKLCVSLSTVKTHRRNIYSKLQISSQAELFSLFLLHLR</sequence>
<keyword evidence="6" id="KW-1185">Reference proteome</keyword>
<accession>A0A1H3EGT8</accession>
<organism evidence="5 6">
    <name type="scientific">Ruegeria halocynthiae</name>
    <dbReference type="NCBI Taxonomy" id="985054"/>
    <lineage>
        <taxon>Bacteria</taxon>
        <taxon>Pseudomonadati</taxon>
        <taxon>Pseudomonadota</taxon>
        <taxon>Alphaproteobacteria</taxon>
        <taxon>Rhodobacterales</taxon>
        <taxon>Roseobacteraceae</taxon>
        <taxon>Ruegeria</taxon>
    </lineage>
</organism>
<dbReference type="GO" id="GO:0006355">
    <property type="term" value="P:regulation of DNA-templated transcription"/>
    <property type="evidence" value="ECO:0007669"/>
    <property type="project" value="InterPro"/>
</dbReference>
<keyword evidence="1" id="KW-0805">Transcription regulation</keyword>
<evidence type="ECO:0000256" key="3">
    <source>
        <dbReference type="ARBA" id="ARBA00023163"/>
    </source>
</evidence>
<dbReference type="PANTHER" id="PTHR44688">
    <property type="entry name" value="DNA-BINDING TRANSCRIPTIONAL ACTIVATOR DEVR_DOSR"/>
    <property type="match status" value="1"/>
</dbReference>
<dbReference type="GO" id="GO:0003677">
    <property type="term" value="F:DNA binding"/>
    <property type="evidence" value="ECO:0007669"/>
    <property type="project" value="UniProtKB-KW"/>
</dbReference>
<dbReference type="PRINTS" id="PR00038">
    <property type="entry name" value="HTHLUXR"/>
</dbReference>
<dbReference type="InterPro" id="IPR036388">
    <property type="entry name" value="WH-like_DNA-bd_sf"/>
</dbReference>
<dbReference type="SMART" id="SM00421">
    <property type="entry name" value="HTH_LUXR"/>
    <property type="match status" value="1"/>
</dbReference>
<evidence type="ECO:0000313" key="5">
    <source>
        <dbReference type="EMBL" id="SDX77952.1"/>
    </source>
</evidence>
<protein>
    <submittedName>
        <fullName evidence="5">Regulatory protein, luxR family</fullName>
    </submittedName>
</protein>
<dbReference type="PANTHER" id="PTHR44688:SF16">
    <property type="entry name" value="DNA-BINDING TRANSCRIPTIONAL ACTIVATOR DEVR_DOSR"/>
    <property type="match status" value="1"/>
</dbReference>
<evidence type="ECO:0000256" key="2">
    <source>
        <dbReference type="ARBA" id="ARBA00023125"/>
    </source>
</evidence>
<dbReference type="Pfam" id="PF00196">
    <property type="entry name" value="GerE"/>
    <property type="match status" value="1"/>
</dbReference>
<gene>
    <name evidence="5" type="ORF">SAMN05444358_11163</name>
</gene>
<evidence type="ECO:0000313" key="6">
    <source>
        <dbReference type="Proteomes" id="UP000183400"/>
    </source>
</evidence>
<feature type="domain" description="HTH luxR-type" evidence="4">
    <location>
        <begin position="211"/>
        <end position="276"/>
    </location>
</feature>
<dbReference type="PROSITE" id="PS50043">
    <property type="entry name" value="HTH_LUXR_2"/>
    <property type="match status" value="1"/>
</dbReference>
<dbReference type="Proteomes" id="UP000183400">
    <property type="component" value="Unassembled WGS sequence"/>
</dbReference>
<evidence type="ECO:0000256" key="1">
    <source>
        <dbReference type="ARBA" id="ARBA00023015"/>
    </source>
</evidence>
<dbReference type="EMBL" id="FNNP01000011">
    <property type="protein sequence ID" value="SDX77952.1"/>
    <property type="molecule type" value="Genomic_DNA"/>
</dbReference>
<dbReference type="PROSITE" id="PS00622">
    <property type="entry name" value="HTH_LUXR_1"/>
    <property type="match status" value="1"/>
</dbReference>